<sequence length="439" mass="45016">MKNILLKTCLTALALSVAGLANADPITDTQLRSYSAISKAAVNIAAQPELSTAPNVGGHLAAQAAVVIGANTTVNDIYAGAAVTTGAGSKVNQIKAGAAAGIGANATAGDVNAGAAVVVGAVANVGDIIAGAAITLGANATAYSTNDTVVTYGAGSTDNATGNDYIDQGFIKGPAEMTAAMMAITNKFHANPVDVNKVETYTGLSGLTIGVEGGETTEYYSAINLQANTTLTIEGNVTVITSGAITLGAGAEILLGNGANVTWILGGALNLGAGSKFRGETYVNGAVNGATSDVVCGNLYATGAISIGSIGTPCVSPIDEPSCPIWTASELQAMKGKHIRLEDLYGSENGDTRKGLITGEKLRNRDDDDHGKNLFRVDGRVYADYEGYLFFNDPHASPEPILRSSNNNSMPWSKNKISLADNHLCFDILTVEINRRLQQ</sequence>
<accession>A1ST74</accession>
<evidence type="ECO:0000313" key="3">
    <source>
        <dbReference type="Proteomes" id="UP000000639"/>
    </source>
</evidence>
<proteinExistence type="predicted"/>
<evidence type="ECO:0000256" key="1">
    <source>
        <dbReference type="SAM" id="SignalP"/>
    </source>
</evidence>
<organism evidence="2 3">
    <name type="scientific">Psychromonas ingrahamii (strain DSM 17664 / CCUG 51855 / 37)</name>
    <dbReference type="NCBI Taxonomy" id="357804"/>
    <lineage>
        <taxon>Bacteria</taxon>
        <taxon>Pseudomonadati</taxon>
        <taxon>Pseudomonadota</taxon>
        <taxon>Gammaproteobacteria</taxon>
        <taxon>Alteromonadales</taxon>
        <taxon>Psychromonadaceae</taxon>
        <taxon>Psychromonas</taxon>
    </lineage>
</organism>
<protein>
    <submittedName>
        <fullName evidence="2">Uncharacterized protein</fullName>
    </submittedName>
</protein>
<feature type="chain" id="PRO_5002637452" evidence="1">
    <location>
        <begin position="24"/>
        <end position="439"/>
    </location>
</feature>
<name>A1ST74_PSYIN</name>
<dbReference type="Proteomes" id="UP000000639">
    <property type="component" value="Chromosome"/>
</dbReference>
<dbReference type="HOGENOM" id="CLU_623841_0_0_6"/>
<reference evidence="2 3" key="1">
    <citation type="submission" date="2007-01" db="EMBL/GenBank/DDBJ databases">
        <title>Complete sequence of Psychromonas ingrahamii 37.</title>
        <authorList>
            <consortium name="US DOE Joint Genome Institute"/>
            <person name="Copeland A."/>
            <person name="Lucas S."/>
            <person name="Lapidus A."/>
            <person name="Barry K."/>
            <person name="Detter J.C."/>
            <person name="Glavina del Rio T."/>
            <person name="Hammon N."/>
            <person name="Israni S."/>
            <person name="Dalin E."/>
            <person name="Tice H."/>
            <person name="Pitluck S."/>
            <person name="Thompson L.S."/>
            <person name="Brettin T."/>
            <person name="Bruce D."/>
            <person name="Han C."/>
            <person name="Tapia R."/>
            <person name="Schmutz J."/>
            <person name="Larimer F."/>
            <person name="Land M."/>
            <person name="Hauser L."/>
            <person name="Kyrpides N."/>
            <person name="Ivanova N."/>
            <person name="Staley J."/>
            <person name="Richardson P."/>
        </authorList>
    </citation>
    <scope>NUCLEOTIDE SEQUENCE [LARGE SCALE GENOMIC DNA]</scope>
    <source>
        <strain evidence="2 3">37</strain>
    </source>
</reference>
<feature type="signal peptide" evidence="1">
    <location>
        <begin position="1"/>
        <end position="23"/>
    </location>
</feature>
<dbReference type="EMBL" id="CP000510">
    <property type="protein sequence ID" value="ABM02689.1"/>
    <property type="molecule type" value="Genomic_DNA"/>
</dbReference>
<keyword evidence="1" id="KW-0732">Signal</keyword>
<keyword evidence="3" id="KW-1185">Reference proteome</keyword>
<gene>
    <name evidence="2" type="ordered locus">Ping_0846</name>
</gene>
<dbReference type="AlphaFoldDB" id="A1ST74"/>
<dbReference type="eggNOG" id="COG4726">
    <property type="taxonomic scope" value="Bacteria"/>
</dbReference>
<dbReference type="STRING" id="357804.Ping_0846"/>
<dbReference type="KEGG" id="pin:Ping_0846"/>
<evidence type="ECO:0000313" key="2">
    <source>
        <dbReference type="EMBL" id="ABM02689.1"/>
    </source>
</evidence>